<accession>A0A5B7HMG1</accession>
<evidence type="ECO:0000313" key="1">
    <source>
        <dbReference type="EMBL" id="MPC70407.1"/>
    </source>
</evidence>
<evidence type="ECO:0000313" key="2">
    <source>
        <dbReference type="Proteomes" id="UP000324222"/>
    </source>
</evidence>
<gene>
    <name evidence="1" type="ORF">E2C01_064656</name>
</gene>
<protein>
    <submittedName>
        <fullName evidence="1">Uncharacterized protein</fullName>
    </submittedName>
</protein>
<dbReference type="AlphaFoldDB" id="A0A5B7HMG1"/>
<comment type="caution">
    <text evidence="1">The sequence shown here is derived from an EMBL/GenBank/DDBJ whole genome shotgun (WGS) entry which is preliminary data.</text>
</comment>
<dbReference type="EMBL" id="VSRR010031077">
    <property type="protein sequence ID" value="MPC70407.1"/>
    <property type="molecule type" value="Genomic_DNA"/>
</dbReference>
<proteinExistence type="predicted"/>
<reference evidence="1 2" key="1">
    <citation type="submission" date="2019-05" db="EMBL/GenBank/DDBJ databases">
        <title>Another draft genome of Portunus trituberculatus and its Hox gene families provides insights of decapod evolution.</title>
        <authorList>
            <person name="Jeong J.-H."/>
            <person name="Song I."/>
            <person name="Kim S."/>
            <person name="Choi T."/>
            <person name="Kim D."/>
            <person name="Ryu S."/>
            <person name="Kim W."/>
        </authorList>
    </citation>
    <scope>NUCLEOTIDE SEQUENCE [LARGE SCALE GENOMIC DNA]</scope>
    <source>
        <tissue evidence="1">Muscle</tissue>
    </source>
</reference>
<organism evidence="1 2">
    <name type="scientific">Portunus trituberculatus</name>
    <name type="common">Swimming crab</name>
    <name type="synonym">Neptunus trituberculatus</name>
    <dbReference type="NCBI Taxonomy" id="210409"/>
    <lineage>
        <taxon>Eukaryota</taxon>
        <taxon>Metazoa</taxon>
        <taxon>Ecdysozoa</taxon>
        <taxon>Arthropoda</taxon>
        <taxon>Crustacea</taxon>
        <taxon>Multicrustacea</taxon>
        <taxon>Malacostraca</taxon>
        <taxon>Eumalacostraca</taxon>
        <taxon>Eucarida</taxon>
        <taxon>Decapoda</taxon>
        <taxon>Pleocyemata</taxon>
        <taxon>Brachyura</taxon>
        <taxon>Eubrachyura</taxon>
        <taxon>Portunoidea</taxon>
        <taxon>Portunidae</taxon>
        <taxon>Portuninae</taxon>
        <taxon>Portunus</taxon>
    </lineage>
</organism>
<keyword evidence="2" id="KW-1185">Reference proteome</keyword>
<dbReference type="Proteomes" id="UP000324222">
    <property type="component" value="Unassembled WGS sequence"/>
</dbReference>
<name>A0A5B7HMG1_PORTR</name>
<sequence>MLQSLQYIQNFGCLSQLKRRKHHHHHRRRSRRQCASLCFRSPPINYKSQHTSAGGARKGRSLSLVSSRYAAALHEPKA</sequence>